<dbReference type="Proteomes" id="UP000095283">
    <property type="component" value="Unplaced"/>
</dbReference>
<dbReference type="AlphaFoldDB" id="A0A1I7XUH5"/>
<sequence>MAECEQAHLRQGNTKPSVATLRGHQTPGAFLIMASRLDEHGMDSKRPLKFSHIDMGGSAGDHPETSYPNPLVTLVAG</sequence>
<name>A0A1I7XUH5_HETBA</name>
<protein>
    <submittedName>
        <fullName evidence="3">Integrase</fullName>
    </submittedName>
</protein>
<feature type="region of interest" description="Disordered" evidence="1">
    <location>
        <begin position="48"/>
        <end position="69"/>
    </location>
</feature>
<accession>A0A1I7XUH5</accession>
<organism evidence="2 3">
    <name type="scientific">Heterorhabditis bacteriophora</name>
    <name type="common">Entomopathogenic nematode worm</name>
    <dbReference type="NCBI Taxonomy" id="37862"/>
    <lineage>
        <taxon>Eukaryota</taxon>
        <taxon>Metazoa</taxon>
        <taxon>Ecdysozoa</taxon>
        <taxon>Nematoda</taxon>
        <taxon>Chromadorea</taxon>
        <taxon>Rhabditida</taxon>
        <taxon>Rhabditina</taxon>
        <taxon>Rhabditomorpha</taxon>
        <taxon>Strongyloidea</taxon>
        <taxon>Heterorhabditidae</taxon>
        <taxon>Heterorhabditis</taxon>
    </lineage>
</organism>
<feature type="region of interest" description="Disordered" evidence="1">
    <location>
        <begin position="1"/>
        <end position="22"/>
    </location>
</feature>
<reference evidence="3" key="1">
    <citation type="submission" date="2016-11" db="UniProtKB">
        <authorList>
            <consortium name="WormBaseParasite"/>
        </authorList>
    </citation>
    <scope>IDENTIFICATION</scope>
</reference>
<evidence type="ECO:0000256" key="1">
    <source>
        <dbReference type="SAM" id="MobiDB-lite"/>
    </source>
</evidence>
<evidence type="ECO:0000313" key="3">
    <source>
        <dbReference type="WBParaSite" id="Hba_21404"/>
    </source>
</evidence>
<keyword evidence="2" id="KW-1185">Reference proteome</keyword>
<dbReference type="WBParaSite" id="Hba_21404">
    <property type="protein sequence ID" value="Hba_21404"/>
    <property type="gene ID" value="Hba_21404"/>
</dbReference>
<evidence type="ECO:0000313" key="2">
    <source>
        <dbReference type="Proteomes" id="UP000095283"/>
    </source>
</evidence>
<proteinExistence type="predicted"/>